<dbReference type="EMBL" id="GBRH01215256">
    <property type="protein sequence ID" value="JAD82639.1"/>
    <property type="molecule type" value="Transcribed_RNA"/>
</dbReference>
<dbReference type="AlphaFoldDB" id="A0A0A9D243"/>
<evidence type="ECO:0000313" key="1">
    <source>
        <dbReference type="EMBL" id="JAD82639.1"/>
    </source>
</evidence>
<reference evidence="1" key="2">
    <citation type="journal article" date="2015" name="Data Brief">
        <title>Shoot transcriptome of the giant reed, Arundo donax.</title>
        <authorList>
            <person name="Barrero R.A."/>
            <person name="Guerrero F.D."/>
            <person name="Moolhuijzen P."/>
            <person name="Goolsby J.A."/>
            <person name="Tidwell J."/>
            <person name="Bellgard S.E."/>
            <person name="Bellgard M.I."/>
        </authorList>
    </citation>
    <scope>NUCLEOTIDE SEQUENCE</scope>
    <source>
        <tissue evidence="1">Shoot tissue taken approximately 20 cm above the soil surface</tissue>
    </source>
</reference>
<name>A0A0A9D243_ARUDO</name>
<proteinExistence type="predicted"/>
<accession>A0A0A9D243</accession>
<sequence length="70" mass="7839">MSLFLQKLGAFVCYQSENIQSNAGDLKAQLRCFPCILGPTIIFLQFAKKKLPSFSSKVKRCTIIRAVKLS</sequence>
<organism evidence="1">
    <name type="scientific">Arundo donax</name>
    <name type="common">Giant reed</name>
    <name type="synonym">Donax arundinaceus</name>
    <dbReference type="NCBI Taxonomy" id="35708"/>
    <lineage>
        <taxon>Eukaryota</taxon>
        <taxon>Viridiplantae</taxon>
        <taxon>Streptophyta</taxon>
        <taxon>Embryophyta</taxon>
        <taxon>Tracheophyta</taxon>
        <taxon>Spermatophyta</taxon>
        <taxon>Magnoliopsida</taxon>
        <taxon>Liliopsida</taxon>
        <taxon>Poales</taxon>
        <taxon>Poaceae</taxon>
        <taxon>PACMAD clade</taxon>
        <taxon>Arundinoideae</taxon>
        <taxon>Arundineae</taxon>
        <taxon>Arundo</taxon>
    </lineage>
</organism>
<reference evidence="1" key="1">
    <citation type="submission" date="2014-09" db="EMBL/GenBank/DDBJ databases">
        <authorList>
            <person name="Magalhaes I.L.F."/>
            <person name="Oliveira U."/>
            <person name="Santos F.R."/>
            <person name="Vidigal T.H.D.A."/>
            <person name="Brescovit A.D."/>
            <person name="Santos A.J."/>
        </authorList>
    </citation>
    <scope>NUCLEOTIDE SEQUENCE</scope>
    <source>
        <tissue evidence="1">Shoot tissue taken approximately 20 cm above the soil surface</tissue>
    </source>
</reference>
<protein>
    <submittedName>
        <fullName evidence="1">Uncharacterized protein</fullName>
    </submittedName>
</protein>